<gene>
    <name evidence="2" type="ORF">COCCADRAFT_23897</name>
</gene>
<dbReference type="AlphaFoldDB" id="W6YAA5"/>
<dbReference type="KEGG" id="bze:COCCADRAFT_23897"/>
<evidence type="ECO:0000313" key="2">
    <source>
        <dbReference type="EMBL" id="EUC36307.1"/>
    </source>
</evidence>
<keyword evidence="1" id="KW-0732">Signal</keyword>
<accession>W6YAA5</accession>
<proteinExistence type="predicted"/>
<name>W6YAA5_COCC2</name>
<organism evidence="2 3">
    <name type="scientific">Cochliobolus carbonum (strain 26-R-13)</name>
    <name type="common">Maize leaf spot fungus</name>
    <name type="synonym">Bipolaris zeicola</name>
    <dbReference type="NCBI Taxonomy" id="930089"/>
    <lineage>
        <taxon>Eukaryota</taxon>
        <taxon>Fungi</taxon>
        <taxon>Dikarya</taxon>
        <taxon>Ascomycota</taxon>
        <taxon>Pezizomycotina</taxon>
        <taxon>Dothideomycetes</taxon>
        <taxon>Pleosporomycetidae</taxon>
        <taxon>Pleosporales</taxon>
        <taxon>Pleosporineae</taxon>
        <taxon>Pleosporaceae</taxon>
        <taxon>Bipolaris</taxon>
    </lineage>
</organism>
<dbReference type="Proteomes" id="UP000053841">
    <property type="component" value="Unassembled WGS sequence"/>
</dbReference>
<protein>
    <submittedName>
        <fullName evidence="2">Uncharacterized protein</fullName>
    </submittedName>
</protein>
<sequence>MFHYASKCLLSVLFIVSVASSAVLPSSQALEPRQGACLSSLVRPNPVNNVGRISFQRYIDEPRTTGERADASWAPNNLIDVHMTVPTNVYTAQNINVYVTNRSTRGNAIILTNFQDTLLSTQPRAQIRITVPGQTRANGVVRPGMASPCVHLPRLDGTWYFQVEQ</sequence>
<dbReference type="HOGENOM" id="CLU_134575_0_0_1"/>
<dbReference type="EMBL" id="KI964563">
    <property type="protein sequence ID" value="EUC36307.1"/>
    <property type="molecule type" value="Genomic_DNA"/>
</dbReference>
<dbReference type="eggNOG" id="ENOG502TCAE">
    <property type="taxonomic scope" value="Eukaryota"/>
</dbReference>
<dbReference type="OrthoDB" id="3934411at2759"/>
<keyword evidence="3" id="KW-1185">Reference proteome</keyword>
<evidence type="ECO:0000313" key="3">
    <source>
        <dbReference type="Proteomes" id="UP000053841"/>
    </source>
</evidence>
<feature type="signal peptide" evidence="1">
    <location>
        <begin position="1"/>
        <end position="21"/>
    </location>
</feature>
<dbReference type="RefSeq" id="XP_007709373.1">
    <property type="nucleotide sequence ID" value="XM_007711183.1"/>
</dbReference>
<evidence type="ECO:0000256" key="1">
    <source>
        <dbReference type="SAM" id="SignalP"/>
    </source>
</evidence>
<reference evidence="2 3" key="1">
    <citation type="journal article" date="2013" name="PLoS Genet.">
        <title>Comparative genome structure, secondary metabolite, and effector coding capacity across Cochliobolus pathogens.</title>
        <authorList>
            <person name="Condon B.J."/>
            <person name="Leng Y."/>
            <person name="Wu D."/>
            <person name="Bushley K.E."/>
            <person name="Ohm R.A."/>
            <person name="Otillar R."/>
            <person name="Martin J."/>
            <person name="Schackwitz W."/>
            <person name="Grimwood J."/>
            <person name="MohdZainudin N."/>
            <person name="Xue C."/>
            <person name="Wang R."/>
            <person name="Manning V.A."/>
            <person name="Dhillon B."/>
            <person name="Tu Z.J."/>
            <person name="Steffenson B.J."/>
            <person name="Salamov A."/>
            <person name="Sun H."/>
            <person name="Lowry S."/>
            <person name="LaButti K."/>
            <person name="Han J."/>
            <person name="Copeland A."/>
            <person name="Lindquist E."/>
            <person name="Barry K."/>
            <person name="Schmutz J."/>
            <person name="Baker S.E."/>
            <person name="Ciuffetti L.M."/>
            <person name="Grigoriev I.V."/>
            <person name="Zhong S."/>
            <person name="Turgeon B.G."/>
        </authorList>
    </citation>
    <scope>NUCLEOTIDE SEQUENCE [LARGE SCALE GENOMIC DNA]</scope>
    <source>
        <strain evidence="2 3">26-R-13</strain>
    </source>
</reference>
<dbReference type="GeneID" id="19145503"/>
<feature type="chain" id="PRO_5004885592" evidence="1">
    <location>
        <begin position="22"/>
        <end position="165"/>
    </location>
</feature>